<proteinExistence type="predicted"/>
<dbReference type="Proteomes" id="UP000838412">
    <property type="component" value="Chromosome 1"/>
</dbReference>
<dbReference type="AlphaFoldDB" id="A0A8J9VKR4"/>
<feature type="compositionally biased region" description="Polar residues" evidence="1">
    <location>
        <begin position="1"/>
        <end position="11"/>
    </location>
</feature>
<dbReference type="EMBL" id="OV696686">
    <property type="protein sequence ID" value="CAH1229649.1"/>
    <property type="molecule type" value="Genomic_DNA"/>
</dbReference>
<organism evidence="2 3">
    <name type="scientific">Branchiostoma lanceolatum</name>
    <name type="common">Common lancelet</name>
    <name type="synonym">Amphioxus lanceolatum</name>
    <dbReference type="NCBI Taxonomy" id="7740"/>
    <lineage>
        <taxon>Eukaryota</taxon>
        <taxon>Metazoa</taxon>
        <taxon>Chordata</taxon>
        <taxon>Cephalochordata</taxon>
        <taxon>Leptocardii</taxon>
        <taxon>Amphioxiformes</taxon>
        <taxon>Branchiostomatidae</taxon>
        <taxon>Branchiostoma</taxon>
    </lineage>
</organism>
<keyword evidence="3" id="KW-1185">Reference proteome</keyword>
<reference evidence="2" key="1">
    <citation type="submission" date="2022-01" db="EMBL/GenBank/DDBJ databases">
        <authorList>
            <person name="Braso-Vives M."/>
        </authorList>
    </citation>
    <scope>NUCLEOTIDE SEQUENCE</scope>
</reference>
<name>A0A8J9VKR4_BRALA</name>
<evidence type="ECO:0000313" key="2">
    <source>
        <dbReference type="EMBL" id="CAH1229649.1"/>
    </source>
</evidence>
<gene>
    <name evidence="2" type="primary">Hypp246</name>
    <name evidence="2" type="ORF">BLAG_LOCUS878</name>
</gene>
<feature type="region of interest" description="Disordered" evidence="1">
    <location>
        <begin position="1"/>
        <end position="21"/>
    </location>
</feature>
<evidence type="ECO:0000256" key="1">
    <source>
        <dbReference type="SAM" id="MobiDB-lite"/>
    </source>
</evidence>
<sequence>MLTWTQLTSSEESMDGRDTNVRRIRKGWSPNRERVDQGEKGSVSILIKLGRGTTNGEDTLARDLPPNQDKEVCIRTEHVTMVEVSDLSSEA</sequence>
<protein>
    <submittedName>
        <fullName evidence="2">Hypp246 protein</fullName>
    </submittedName>
</protein>
<evidence type="ECO:0000313" key="3">
    <source>
        <dbReference type="Proteomes" id="UP000838412"/>
    </source>
</evidence>
<accession>A0A8J9VKR4</accession>